<dbReference type="PROSITE" id="PS00134">
    <property type="entry name" value="TRYPSIN_HIS"/>
    <property type="match status" value="1"/>
</dbReference>
<comment type="caution">
    <text evidence="9">The sequence shown here is derived from an EMBL/GenBank/DDBJ whole genome shotgun (WGS) entry which is preliminary data.</text>
</comment>
<evidence type="ECO:0000313" key="9">
    <source>
        <dbReference type="EMBL" id="KAF6354937.1"/>
    </source>
</evidence>
<dbReference type="PANTHER" id="PTHR24271:SF52">
    <property type="entry name" value="GRANZYME K"/>
    <property type="match status" value="1"/>
</dbReference>
<dbReference type="EMBL" id="JABWUV010000005">
    <property type="protein sequence ID" value="KAF6354937.1"/>
    <property type="molecule type" value="Genomic_DNA"/>
</dbReference>
<dbReference type="InterPro" id="IPR001254">
    <property type="entry name" value="Trypsin_dom"/>
</dbReference>
<evidence type="ECO:0000256" key="7">
    <source>
        <dbReference type="RuleBase" id="RU363034"/>
    </source>
</evidence>
<dbReference type="PANTHER" id="PTHR24271">
    <property type="entry name" value="KALLIKREIN-RELATED"/>
    <property type="match status" value="1"/>
</dbReference>
<dbReference type="FunFam" id="2.40.10.10:FF:000120">
    <property type="entry name" value="Putative serine protease"/>
    <property type="match status" value="1"/>
</dbReference>
<organism evidence="9 10">
    <name type="scientific">Myotis myotis</name>
    <name type="common">Greater mouse-eared bat</name>
    <name type="synonym">Vespertilio myotis</name>
    <dbReference type="NCBI Taxonomy" id="51298"/>
    <lineage>
        <taxon>Eukaryota</taxon>
        <taxon>Metazoa</taxon>
        <taxon>Chordata</taxon>
        <taxon>Craniata</taxon>
        <taxon>Vertebrata</taxon>
        <taxon>Euteleostomi</taxon>
        <taxon>Mammalia</taxon>
        <taxon>Eutheria</taxon>
        <taxon>Laurasiatheria</taxon>
        <taxon>Chiroptera</taxon>
        <taxon>Yangochiroptera</taxon>
        <taxon>Vespertilionidae</taxon>
        <taxon>Myotis</taxon>
    </lineage>
</organism>
<dbReference type="PRINTS" id="PR00722">
    <property type="entry name" value="CHYMOTRYPSIN"/>
</dbReference>
<keyword evidence="10" id="KW-1185">Reference proteome</keyword>
<keyword evidence="1 7" id="KW-0645">Protease</keyword>
<dbReference type="InterPro" id="IPR009003">
    <property type="entry name" value="Peptidase_S1_PA"/>
</dbReference>
<dbReference type="Pfam" id="PF00089">
    <property type="entry name" value="Trypsin"/>
    <property type="match status" value="1"/>
</dbReference>
<dbReference type="AlphaFoldDB" id="A0A7J7XYX8"/>
<dbReference type="Gene3D" id="2.40.10.10">
    <property type="entry name" value="Trypsin-like serine proteases"/>
    <property type="match status" value="2"/>
</dbReference>
<name>A0A7J7XYX8_MYOMY</name>
<protein>
    <submittedName>
        <fullName evidence="9">Granzyme K</fullName>
    </submittedName>
</protein>
<dbReference type="InterPro" id="IPR043504">
    <property type="entry name" value="Peptidase_S1_PA_chymotrypsin"/>
</dbReference>
<evidence type="ECO:0000313" key="10">
    <source>
        <dbReference type="Proteomes" id="UP000527355"/>
    </source>
</evidence>
<evidence type="ECO:0000256" key="4">
    <source>
        <dbReference type="ARBA" id="ARBA00022825"/>
    </source>
</evidence>
<dbReference type="VEuPathDB" id="HostDB:GeneID_118655664"/>
<dbReference type="GO" id="GO:0004252">
    <property type="term" value="F:serine-type endopeptidase activity"/>
    <property type="evidence" value="ECO:0007669"/>
    <property type="project" value="InterPro"/>
</dbReference>
<dbReference type="SMART" id="SM00020">
    <property type="entry name" value="Tryp_SPc"/>
    <property type="match status" value="1"/>
</dbReference>
<keyword evidence="6" id="KW-1015">Disulfide bond</keyword>
<keyword evidence="3 7" id="KW-0378">Hydrolase</keyword>
<feature type="domain" description="Peptidase S1" evidence="8">
    <location>
        <begin position="188"/>
        <end position="420"/>
    </location>
</feature>
<keyword evidence="5" id="KW-0865">Zymogen</keyword>
<keyword evidence="2" id="KW-0732">Signal</keyword>
<dbReference type="GO" id="GO:0006508">
    <property type="term" value="P:proteolysis"/>
    <property type="evidence" value="ECO:0007669"/>
    <property type="project" value="UniProtKB-KW"/>
</dbReference>
<dbReference type="SUPFAM" id="SSF50494">
    <property type="entry name" value="Trypsin-like serine proteases"/>
    <property type="match status" value="1"/>
</dbReference>
<dbReference type="PROSITE" id="PS50240">
    <property type="entry name" value="TRYPSIN_DOM"/>
    <property type="match status" value="1"/>
</dbReference>
<evidence type="ECO:0000256" key="5">
    <source>
        <dbReference type="ARBA" id="ARBA00023145"/>
    </source>
</evidence>
<evidence type="ECO:0000256" key="3">
    <source>
        <dbReference type="ARBA" id="ARBA00022801"/>
    </source>
</evidence>
<accession>A0A7J7XYX8</accession>
<gene>
    <name evidence="9" type="ORF">mMyoMyo1_006125</name>
</gene>
<evidence type="ECO:0000256" key="6">
    <source>
        <dbReference type="ARBA" id="ARBA00023157"/>
    </source>
</evidence>
<keyword evidence="4 7" id="KW-0720">Serine protease</keyword>
<dbReference type="InterPro" id="IPR033116">
    <property type="entry name" value="TRYPSIN_SER"/>
</dbReference>
<evidence type="ECO:0000259" key="8">
    <source>
        <dbReference type="PROSITE" id="PS50240"/>
    </source>
</evidence>
<dbReference type="InterPro" id="IPR018114">
    <property type="entry name" value="TRYPSIN_HIS"/>
</dbReference>
<evidence type="ECO:0000256" key="1">
    <source>
        <dbReference type="ARBA" id="ARBA00022670"/>
    </source>
</evidence>
<dbReference type="Proteomes" id="UP000527355">
    <property type="component" value="Unassembled WGS sequence"/>
</dbReference>
<evidence type="ECO:0000256" key="2">
    <source>
        <dbReference type="ARBA" id="ARBA00022729"/>
    </source>
</evidence>
<proteinExistence type="predicted"/>
<dbReference type="CDD" id="cd00190">
    <property type="entry name" value="Tryp_SPc"/>
    <property type="match status" value="1"/>
</dbReference>
<dbReference type="PROSITE" id="PS00135">
    <property type="entry name" value="TRYPSIN_SER"/>
    <property type="match status" value="1"/>
</dbReference>
<reference evidence="9 10" key="1">
    <citation type="journal article" date="2020" name="Nature">
        <title>Six reference-quality genomes reveal evolution of bat adaptations.</title>
        <authorList>
            <person name="Jebb D."/>
            <person name="Huang Z."/>
            <person name="Pippel M."/>
            <person name="Hughes G.M."/>
            <person name="Lavrichenko K."/>
            <person name="Devanna P."/>
            <person name="Winkler S."/>
            <person name="Jermiin L.S."/>
            <person name="Skirmuntt E.C."/>
            <person name="Katzourakis A."/>
            <person name="Burkitt-Gray L."/>
            <person name="Ray D.A."/>
            <person name="Sullivan K.A.M."/>
            <person name="Roscito J.G."/>
            <person name="Kirilenko B.M."/>
            <person name="Davalos L.M."/>
            <person name="Corthals A.P."/>
            <person name="Power M.L."/>
            <person name="Jones G."/>
            <person name="Ransome R.D."/>
            <person name="Dechmann D.K.N."/>
            <person name="Locatelli A.G."/>
            <person name="Puechmaille S.J."/>
            <person name="Fedrigo O."/>
            <person name="Jarvis E.D."/>
            <person name="Hiller M."/>
            <person name="Vernes S.C."/>
            <person name="Myers E.W."/>
            <person name="Teeling E.C."/>
        </authorList>
    </citation>
    <scope>NUCLEOTIDE SEQUENCE [LARGE SCALE GENOMIC DNA]</scope>
    <source>
        <strain evidence="9">MMyoMyo1</strain>
        <tissue evidence="9">Flight muscle</tissue>
    </source>
</reference>
<dbReference type="InterPro" id="IPR001314">
    <property type="entry name" value="Peptidase_S1A"/>
</dbReference>
<sequence>MPFTAPATAQTRELGAIDQRVLWNFPGQPHGRQEMSLPVSYIPPCLPAVHTDVLPWAPPHRAPPAASWALGSRRAQGLEAGAWSSTRGPALAATCQLHPQSRMSDSHCPEPALKALRDLRKAVCENPAPRRCGEQLNTRKTQTRLQTGFLRRRAESSLGFFAVKMTASSLLFLVTAACLTPACSSEEVIGGREVAPHSRPFMASLQYHGEHVCGGVLIHPQWVLTAAHCHHRFARGQSSHVVLGAHSLSKDEASKQTFGVTKLIPFSGFTSDPESHDIMLVKLHAPAKLSKHVQLLQPRPRDDLRAGTKCRVTGWGATDPEVLSPSDTLREVTVTVISRKLCNSPSYYNHRPIITKGLVCAGDAKGQKDSCQGDSGGPLVCGGAFSGLVSGGLKCGDAKKPGVYTLLTRKVQAWIQHKLPRPPAE</sequence>